<proteinExistence type="inferred from homology"/>
<dbReference type="Proteomes" id="UP000566819">
    <property type="component" value="Unassembled WGS sequence"/>
</dbReference>
<evidence type="ECO:0000313" key="16">
    <source>
        <dbReference type="Proteomes" id="UP000566819"/>
    </source>
</evidence>
<evidence type="ECO:0000256" key="11">
    <source>
        <dbReference type="ARBA" id="ARBA00068717"/>
    </source>
</evidence>
<name>A0A8H4RNB0_9HELO</name>
<dbReference type="FunFam" id="3.40.50.720:FF:000131">
    <property type="entry name" value="Short-chain dehydrogenase/reductase 3"/>
    <property type="match status" value="1"/>
</dbReference>
<evidence type="ECO:0000256" key="4">
    <source>
        <dbReference type="ARBA" id="ARBA00022857"/>
    </source>
</evidence>
<comment type="subcellular location">
    <subcellularLocation>
        <location evidence="1">Membrane</location>
        <topology evidence="1">Multi-pass membrane protein</topology>
    </subcellularLocation>
</comment>
<feature type="region of interest" description="Disordered" evidence="13">
    <location>
        <begin position="208"/>
        <end position="238"/>
    </location>
</feature>
<dbReference type="SUPFAM" id="SSF51735">
    <property type="entry name" value="NAD(P)-binding Rossmann-fold domains"/>
    <property type="match status" value="1"/>
</dbReference>
<evidence type="ECO:0000256" key="2">
    <source>
        <dbReference type="ARBA" id="ARBA00006484"/>
    </source>
</evidence>
<sequence length="852" mass="93595">MVSSSQVPDEFLVSWDPLRQSALRNRRISTDFRNSNETSDSNSSSIKKPESKRLNSACDMCRHSRVKCSGENPSCQRCTSNHLSCNYSVSRRSGRVKASKPDQVIDGDSLPIIGLKKRKQRPNNSSFEIGSEEFLPGKKINNLMSSDITRESSLTPDIDGMVPNNEFFLDTDDLFNFDTISPMMNGFATNYLANADLNFLSTNSSLETTPAIPSPESYTEGGPSSLPPQDTSIFSNNSAPNNFESLAETTLNSQIPKRLNSATSCRCLSTQLFCVAELCNIEEDPLSITLDTILKMARENTKHTSEYLSCKICQKASANLIFPAITFQRLVKLFCRLVKNSNFFLHSTKLRVGDFELGEEEDIRHKKMLIFSALNHIGLTLDELGDKRARILIHSHATKDSQTRGIMGLSLAEIKQLCSIMLAETGAENLGWEKRVALGDFRSAPITVRSKPLRIFLYHLEVPFSTHLFVYFCHVHPFLDGNESRPPQDSYLGLDPIRTSISKNLTMAVPRASAKPIQSQLEAVVLKSALFGLALSSLPYVSGFLESTSHGAVSLLVPTARRVLKVLWAVAVVQHVNRILSHLSVNGRKATAWDSQREMVIVTGGSSGIGNSVARSFAEKGAKVFILDLNAPKESYGPNVFFYQTDVTSSSSIKKAAEDIRSTHGDPTVLINNAGVGFGETILEASEAHLRTVLGVNLLAHFLMVKEFLPAMIKKNRGHVVTVASIASFVTIAQNVDYSATKAAVVAFHEGLRQELDHRYDAPMVRTSIIHPSWVRTPLIAPLVTGSAAFPKDILTPEEVSNAIVSQILSGRGAQIILPPKISIISGIRGFPTWLQEKIRGGQHNVIFAGSS</sequence>
<dbReference type="Gene3D" id="3.40.50.720">
    <property type="entry name" value="NAD(P)-binding Rossmann-like Domain"/>
    <property type="match status" value="1"/>
</dbReference>
<gene>
    <name evidence="15" type="ORF">G7Y89_g6745</name>
</gene>
<evidence type="ECO:0000313" key="15">
    <source>
        <dbReference type="EMBL" id="KAF4631387.1"/>
    </source>
</evidence>
<feature type="domain" description="Zn(2)-C6 fungal-type" evidence="14">
    <location>
        <begin position="57"/>
        <end position="87"/>
    </location>
</feature>
<feature type="region of interest" description="Disordered" evidence="13">
    <location>
        <begin position="29"/>
        <end position="51"/>
    </location>
</feature>
<dbReference type="PROSITE" id="PS50048">
    <property type="entry name" value="ZN2_CY6_FUNGAL_2"/>
    <property type="match status" value="1"/>
</dbReference>
<comment type="function">
    <text evidence="10">Catalyzes the reduction of all-trans-retinal to all-trans-retinol in the presence of NADPH.</text>
</comment>
<dbReference type="AlphaFoldDB" id="A0A8H4RNB0"/>
<evidence type="ECO:0000256" key="3">
    <source>
        <dbReference type="ARBA" id="ARBA00022692"/>
    </source>
</evidence>
<evidence type="ECO:0000256" key="5">
    <source>
        <dbReference type="ARBA" id="ARBA00022989"/>
    </source>
</evidence>
<keyword evidence="3" id="KW-0812">Transmembrane</keyword>
<evidence type="ECO:0000256" key="8">
    <source>
        <dbReference type="ARBA" id="ARBA00023136"/>
    </source>
</evidence>
<dbReference type="PANTHER" id="PTHR24322:SF736">
    <property type="entry name" value="RETINOL DEHYDROGENASE 10"/>
    <property type="match status" value="1"/>
</dbReference>
<feature type="compositionally biased region" description="Polar residues" evidence="13">
    <location>
        <begin position="227"/>
        <end position="238"/>
    </location>
</feature>
<dbReference type="SMART" id="SM00066">
    <property type="entry name" value="GAL4"/>
    <property type="match status" value="1"/>
</dbReference>
<dbReference type="GO" id="GO:0000981">
    <property type="term" value="F:DNA-binding transcription factor activity, RNA polymerase II-specific"/>
    <property type="evidence" value="ECO:0007669"/>
    <property type="project" value="InterPro"/>
</dbReference>
<dbReference type="PRINTS" id="PR00080">
    <property type="entry name" value="SDRFAMILY"/>
</dbReference>
<evidence type="ECO:0000259" key="14">
    <source>
        <dbReference type="PROSITE" id="PS50048"/>
    </source>
</evidence>
<dbReference type="GO" id="GO:0016020">
    <property type="term" value="C:membrane"/>
    <property type="evidence" value="ECO:0007669"/>
    <property type="project" value="UniProtKB-SubCell"/>
</dbReference>
<evidence type="ECO:0000256" key="9">
    <source>
        <dbReference type="ARBA" id="ARBA00023242"/>
    </source>
</evidence>
<evidence type="ECO:0000256" key="7">
    <source>
        <dbReference type="ARBA" id="ARBA00023098"/>
    </source>
</evidence>
<keyword evidence="6" id="KW-0560">Oxidoreductase</keyword>
<evidence type="ECO:0000256" key="10">
    <source>
        <dbReference type="ARBA" id="ARBA00059620"/>
    </source>
</evidence>
<comment type="similarity">
    <text evidence="2">Belongs to the short-chain dehydrogenases/reductases (SDR) family.</text>
</comment>
<evidence type="ECO:0000256" key="6">
    <source>
        <dbReference type="ARBA" id="ARBA00023002"/>
    </source>
</evidence>
<keyword evidence="4" id="KW-0521">NADP</keyword>
<evidence type="ECO:0000256" key="13">
    <source>
        <dbReference type="SAM" id="MobiDB-lite"/>
    </source>
</evidence>
<protein>
    <recommendedName>
        <fullName evidence="11">Short-chain dehydrogenase/reductase 3</fullName>
    </recommendedName>
    <alternativeName>
        <fullName evidence="12">Retinal short-chain dehydrogenase/reductase 1</fullName>
    </alternativeName>
</protein>
<keyword evidence="9" id="KW-0539">Nucleus</keyword>
<comment type="caution">
    <text evidence="15">The sequence shown here is derived from an EMBL/GenBank/DDBJ whole genome shotgun (WGS) entry which is preliminary data.</text>
</comment>
<evidence type="ECO:0000256" key="12">
    <source>
        <dbReference type="ARBA" id="ARBA00082544"/>
    </source>
</evidence>
<dbReference type="PROSITE" id="PS00463">
    <property type="entry name" value="ZN2_CY6_FUNGAL_1"/>
    <property type="match status" value="1"/>
</dbReference>
<dbReference type="SUPFAM" id="SSF57701">
    <property type="entry name" value="Zn2/Cys6 DNA-binding domain"/>
    <property type="match status" value="1"/>
</dbReference>
<dbReference type="InterPro" id="IPR001138">
    <property type="entry name" value="Zn2Cys6_DnaBD"/>
</dbReference>
<dbReference type="Gene3D" id="4.10.240.10">
    <property type="entry name" value="Zn(2)-C6 fungal-type DNA-binding domain"/>
    <property type="match status" value="1"/>
</dbReference>
<dbReference type="EMBL" id="JAAMPI010000449">
    <property type="protein sequence ID" value="KAF4631387.1"/>
    <property type="molecule type" value="Genomic_DNA"/>
</dbReference>
<dbReference type="Pfam" id="PF00106">
    <property type="entry name" value="adh_short"/>
    <property type="match status" value="1"/>
</dbReference>
<feature type="compositionally biased region" description="Low complexity" evidence="13">
    <location>
        <begin position="35"/>
        <end position="46"/>
    </location>
</feature>
<dbReference type="CDD" id="cd05339">
    <property type="entry name" value="17beta-HSDXI-like_SDR_c"/>
    <property type="match status" value="1"/>
</dbReference>
<dbReference type="CDD" id="cd00067">
    <property type="entry name" value="GAL4"/>
    <property type="match status" value="1"/>
</dbReference>
<keyword evidence="7" id="KW-0443">Lipid metabolism</keyword>
<dbReference type="Pfam" id="PF00172">
    <property type="entry name" value="Zn_clus"/>
    <property type="match status" value="1"/>
</dbReference>
<dbReference type="OrthoDB" id="10253736at2759"/>
<dbReference type="InterPro" id="IPR002347">
    <property type="entry name" value="SDR_fam"/>
</dbReference>
<dbReference type="InterPro" id="IPR020904">
    <property type="entry name" value="Sc_DH/Rdtase_CS"/>
</dbReference>
<dbReference type="InterPro" id="IPR036864">
    <property type="entry name" value="Zn2-C6_fun-type_DNA-bd_sf"/>
</dbReference>
<dbReference type="PROSITE" id="PS00061">
    <property type="entry name" value="ADH_SHORT"/>
    <property type="match status" value="1"/>
</dbReference>
<dbReference type="GO" id="GO:0052650">
    <property type="term" value="F:all-trans-retinol dehydrogenase (NADP+) activity"/>
    <property type="evidence" value="ECO:0007669"/>
    <property type="project" value="UniProtKB-ARBA"/>
</dbReference>
<dbReference type="GO" id="GO:0008270">
    <property type="term" value="F:zinc ion binding"/>
    <property type="evidence" value="ECO:0007669"/>
    <property type="project" value="InterPro"/>
</dbReference>
<dbReference type="InterPro" id="IPR036291">
    <property type="entry name" value="NAD(P)-bd_dom_sf"/>
</dbReference>
<organism evidence="15 16">
    <name type="scientific">Cudoniella acicularis</name>
    <dbReference type="NCBI Taxonomy" id="354080"/>
    <lineage>
        <taxon>Eukaryota</taxon>
        <taxon>Fungi</taxon>
        <taxon>Dikarya</taxon>
        <taxon>Ascomycota</taxon>
        <taxon>Pezizomycotina</taxon>
        <taxon>Leotiomycetes</taxon>
        <taxon>Helotiales</taxon>
        <taxon>Tricladiaceae</taxon>
        <taxon>Cudoniella</taxon>
    </lineage>
</organism>
<evidence type="ECO:0000256" key="1">
    <source>
        <dbReference type="ARBA" id="ARBA00004141"/>
    </source>
</evidence>
<reference evidence="15 16" key="1">
    <citation type="submission" date="2020-03" db="EMBL/GenBank/DDBJ databases">
        <title>Draft Genome Sequence of Cudoniella acicularis.</title>
        <authorList>
            <person name="Buettner E."/>
            <person name="Kellner H."/>
        </authorList>
    </citation>
    <scope>NUCLEOTIDE SEQUENCE [LARGE SCALE GENOMIC DNA]</scope>
    <source>
        <strain evidence="15 16">DSM 108380</strain>
    </source>
</reference>
<keyword evidence="5" id="KW-1133">Transmembrane helix</keyword>
<dbReference type="PANTHER" id="PTHR24322">
    <property type="entry name" value="PKSB"/>
    <property type="match status" value="1"/>
</dbReference>
<keyword evidence="8" id="KW-0472">Membrane</keyword>
<keyword evidence="16" id="KW-1185">Reference proteome</keyword>
<dbReference type="PRINTS" id="PR00081">
    <property type="entry name" value="GDHRDH"/>
</dbReference>
<accession>A0A8H4RNB0</accession>